<evidence type="ECO:0008006" key="7">
    <source>
        <dbReference type="Google" id="ProtNLM"/>
    </source>
</evidence>
<name>A0A8J7YQV9_9ARCH</name>
<evidence type="ECO:0000256" key="3">
    <source>
        <dbReference type="ARBA" id="ARBA00023065"/>
    </source>
</evidence>
<dbReference type="Gene3D" id="3.30.2320.30">
    <property type="entry name" value="ATP synthase, E subunit, C-terminal"/>
    <property type="match status" value="1"/>
</dbReference>
<keyword evidence="2" id="KW-0813">Transport</keyword>
<dbReference type="Proteomes" id="UP000768163">
    <property type="component" value="Unassembled WGS sequence"/>
</dbReference>
<dbReference type="GO" id="GO:0033178">
    <property type="term" value="C:proton-transporting two-sector ATPase complex, catalytic domain"/>
    <property type="evidence" value="ECO:0007669"/>
    <property type="project" value="InterPro"/>
</dbReference>
<sequence>MKDNSGIGEIIRRIDNEAKAKVGEIEKSSEQKANLIMQHFERLAEENAEKIRKRGNDEISLIKRQIISNAEIDAKDKTDKEKFVWVENVFEEARQTILNLNDNDKKNILKRMCDIPNKENFVFYVDKKYINLLDKNNADVKELDINDFGVIIKSKDDRVTIDNTLTNRLNILKMNRRYDVAKILFG</sequence>
<dbReference type="EMBL" id="JAACVF010000001">
    <property type="protein sequence ID" value="NCN64464.1"/>
    <property type="molecule type" value="Genomic_DNA"/>
</dbReference>
<comment type="similarity">
    <text evidence="1">Belongs to the V-ATPase E subunit family.</text>
</comment>
<evidence type="ECO:0000313" key="4">
    <source>
        <dbReference type="EMBL" id="NCN64464.1"/>
    </source>
</evidence>
<dbReference type="Proteomes" id="UP000738826">
    <property type="component" value="Unassembled WGS sequence"/>
</dbReference>
<accession>A0A8J7YQV9</accession>
<evidence type="ECO:0000256" key="1">
    <source>
        <dbReference type="ARBA" id="ARBA00005901"/>
    </source>
</evidence>
<proteinExistence type="inferred from homology"/>
<dbReference type="InterPro" id="IPR002842">
    <property type="entry name" value="ATPase_V1_Esu"/>
</dbReference>
<dbReference type="AlphaFoldDB" id="A0A8J7YQV9"/>
<reference evidence="4" key="1">
    <citation type="submission" date="2019-11" db="EMBL/GenBank/DDBJ databases">
        <title>Lipid analysis of CO2-rich subsurface aquifers suggests an autotrophy-based deep biosphere with lysolipids enriched in CPR bacteria.</title>
        <authorList>
            <person name="Probst A.J."/>
            <person name="Elling F.J."/>
            <person name="Castelle C.J."/>
            <person name="Zhu Q."/>
            <person name="Elvert M."/>
            <person name="Birarda G."/>
            <person name="Holman H.-Y."/>
            <person name="Lane K.R."/>
            <person name="Ladd B."/>
            <person name="Ryan M.C."/>
            <person name="Woyke T."/>
            <person name="Hinrichs K.-U."/>
            <person name="Banfield J.F."/>
        </authorList>
    </citation>
    <scope>NUCLEOTIDE SEQUENCE</scope>
    <source>
        <strain evidence="4">CG_2015-01_33_1645</strain>
        <strain evidence="5">CG_2015-04_33_537</strain>
    </source>
</reference>
<dbReference type="GO" id="GO:0046961">
    <property type="term" value="F:proton-transporting ATPase activity, rotational mechanism"/>
    <property type="evidence" value="ECO:0007669"/>
    <property type="project" value="InterPro"/>
</dbReference>
<evidence type="ECO:0000313" key="6">
    <source>
        <dbReference type="Proteomes" id="UP000768163"/>
    </source>
</evidence>
<evidence type="ECO:0000256" key="2">
    <source>
        <dbReference type="ARBA" id="ARBA00022448"/>
    </source>
</evidence>
<protein>
    <recommendedName>
        <fullName evidence="7">V-type proton ATPase subunit E</fullName>
    </recommendedName>
</protein>
<keyword evidence="3" id="KW-0406">Ion transport</keyword>
<dbReference type="SUPFAM" id="SSF160527">
    <property type="entry name" value="V-type ATPase subunit E-like"/>
    <property type="match status" value="1"/>
</dbReference>
<evidence type="ECO:0000313" key="5">
    <source>
        <dbReference type="EMBL" id="NCS91025.1"/>
    </source>
</evidence>
<comment type="caution">
    <text evidence="4">The sequence shown here is derived from an EMBL/GenBank/DDBJ whole genome shotgun (WGS) entry which is preliminary data.</text>
</comment>
<dbReference type="Pfam" id="PF01991">
    <property type="entry name" value="vATP-synt_E"/>
    <property type="match status" value="1"/>
</dbReference>
<organism evidence="4 6">
    <name type="scientific">Candidatus Altarchaeum hamiconexum</name>
    <dbReference type="NCBI Taxonomy" id="1803513"/>
    <lineage>
        <taxon>Archaea</taxon>
        <taxon>Candidatus Altarchaeota</taxon>
        <taxon>Candidatus Altiarchaeia</taxon>
        <taxon>Candidatus Altarchaeales</taxon>
        <taxon>Candidatus Altarchaeaceae</taxon>
        <taxon>Candidatus Altarchaeum</taxon>
    </lineage>
</organism>
<gene>
    <name evidence="5" type="ORF">GW779_01180</name>
    <name evidence="4" type="ORF">GW910_00045</name>
</gene>
<dbReference type="InterPro" id="IPR038495">
    <property type="entry name" value="ATPase_E_C"/>
</dbReference>
<dbReference type="EMBL" id="JAACQH010000017">
    <property type="protein sequence ID" value="NCS91025.1"/>
    <property type="molecule type" value="Genomic_DNA"/>
</dbReference>